<dbReference type="EMBL" id="CP104013">
    <property type="protein sequence ID" value="UYP46271.1"/>
    <property type="molecule type" value="Genomic_DNA"/>
</dbReference>
<dbReference type="Proteomes" id="UP001208689">
    <property type="component" value="Chromosome"/>
</dbReference>
<keyword evidence="1" id="KW-0547">Nucleotide-binding</keyword>
<dbReference type="CDD" id="cd00154">
    <property type="entry name" value="Rab"/>
    <property type="match status" value="1"/>
</dbReference>
<dbReference type="PRINTS" id="PR00449">
    <property type="entry name" value="RASTRNSFRMNG"/>
</dbReference>
<dbReference type="NCBIfam" id="TIGR00231">
    <property type="entry name" value="small_GTP"/>
    <property type="match status" value="1"/>
</dbReference>
<protein>
    <recommendedName>
        <fullName evidence="4">GTP-binding protein</fullName>
    </recommendedName>
</protein>
<keyword evidence="3" id="KW-1185">Reference proteome</keyword>
<dbReference type="InterPro" id="IPR027417">
    <property type="entry name" value="P-loop_NTPase"/>
</dbReference>
<dbReference type="Gene3D" id="3.40.50.300">
    <property type="entry name" value="P-loop containing nucleotide triphosphate hydrolases"/>
    <property type="match status" value="1"/>
</dbReference>
<dbReference type="SUPFAM" id="SSF52540">
    <property type="entry name" value="P-loop containing nucleoside triphosphate hydrolases"/>
    <property type="match status" value="1"/>
</dbReference>
<accession>A0ABY6HRY1</accession>
<proteinExistence type="predicted"/>
<organism evidence="2 3">
    <name type="scientific">Candidatus Lokiarchaeum ossiferum</name>
    <dbReference type="NCBI Taxonomy" id="2951803"/>
    <lineage>
        <taxon>Archaea</taxon>
        <taxon>Promethearchaeati</taxon>
        <taxon>Promethearchaeota</taxon>
        <taxon>Promethearchaeia</taxon>
        <taxon>Promethearchaeales</taxon>
        <taxon>Promethearchaeaceae</taxon>
        <taxon>Candidatus Lokiarchaeum</taxon>
    </lineage>
</organism>
<dbReference type="PANTHER" id="PTHR47978">
    <property type="match status" value="1"/>
</dbReference>
<evidence type="ECO:0000313" key="3">
    <source>
        <dbReference type="Proteomes" id="UP001208689"/>
    </source>
</evidence>
<evidence type="ECO:0000256" key="1">
    <source>
        <dbReference type="ARBA" id="ARBA00022741"/>
    </source>
</evidence>
<gene>
    <name evidence="2" type="ORF">NEF87_002556</name>
</gene>
<dbReference type="SMART" id="SM00176">
    <property type="entry name" value="RAN"/>
    <property type="match status" value="1"/>
</dbReference>
<dbReference type="InterPro" id="IPR001806">
    <property type="entry name" value="Small_GTPase"/>
</dbReference>
<reference evidence="2" key="1">
    <citation type="submission" date="2022-09" db="EMBL/GenBank/DDBJ databases">
        <title>Actin cytoskeleton and complex cell architecture in an #Asgard archaeon.</title>
        <authorList>
            <person name="Ponce Toledo R.I."/>
            <person name="Schleper C."/>
            <person name="Rodrigues Oliveira T."/>
            <person name="Wollweber F."/>
            <person name="Xu J."/>
            <person name="Rittmann S."/>
            <person name="Klingl A."/>
            <person name="Pilhofer M."/>
        </authorList>
    </citation>
    <scope>NUCLEOTIDE SEQUENCE</scope>
    <source>
        <strain evidence="2">B-35</strain>
    </source>
</reference>
<dbReference type="SMART" id="SM00174">
    <property type="entry name" value="RHO"/>
    <property type="match status" value="1"/>
</dbReference>
<evidence type="ECO:0000313" key="2">
    <source>
        <dbReference type="EMBL" id="UYP46271.1"/>
    </source>
</evidence>
<evidence type="ECO:0008006" key="4">
    <source>
        <dbReference type="Google" id="ProtNLM"/>
    </source>
</evidence>
<sequence>MVAMDIPKVDLLFQSMLSTLGENLLFVGLMDPDKQIVTQIEQENLSEMTKADISNFFYSRMFDYFFDNIRQEHSTFSFNTLSINVIVSVAGDDYIAIFISSVKENTAQFLPYVYLCTEKIARIGLGRNISYVIPKIKFQSNDNGLISGPHRFEMKEEGDYVIKAVLGGDSGVGKTTLVEHFIHDKFEGDYKSTLGINIMSKGVKYPRWKCNIEYSIYDLGGQSIYKQIRKGYYFGANVGFLVFDVTNKESFEHIQDWYDEIITVEPDTLLILVGNKIDLEGQRQISSGEAESLARKLNVQYLETCALNKDIVDEAFKTLGFAFILKNNTLERKRVDVKSGWVF</sequence>
<name>A0ABY6HRY1_9ARCH</name>
<dbReference type="SMART" id="SM00173">
    <property type="entry name" value="RAS"/>
    <property type="match status" value="1"/>
</dbReference>
<dbReference type="Pfam" id="PF00071">
    <property type="entry name" value="Ras"/>
    <property type="match status" value="1"/>
</dbReference>
<dbReference type="InterPro" id="IPR005225">
    <property type="entry name" value="Small_GTP-bd"/>
</dbReference>
<dbReference type="SMART" id="SM00175">
    <property type="entry name" value="RAB"/>
    <property type="match status" value="1"/>
</dbReference>